<comment type="similarity">
    <text evidence="1">Belongs to the membrane fusion protein (MFP) (TC 8.A.1) family.</text>
</comment>
<reference evidence="4 5" key="1">
    <citation type="journal article" date="2009" name="Stand. Genomic Sci.">
        <title>Complete genome sequence of Rhodothermus marinus type strain (R-10).</title>
        <authorList>
            <person name="Nolan M."/>
            <person name="Tindall B.J."/>
            <person name="Pomrenke H."/>
            <person name="Lapidus A."/>
            <person name="Copeland A."/>
            <person name="Glavina Del Rio T."/>
            <person name="Lucas S."/>
            <person name="Chen F."/>
            <person name="Tice H."/>
            <person name="Cheng J.F."/>
            <person name="Saunders E."/>
            <person name="Han C."/>
            <person name="Bruce D."/>
            <person name="Goodwin L."/>
            <person name="Chain P."/>
            <person name="Pitluck S."/>
            <person name="Ovchinikova G."/>
            <person name="Pati A."/>
            <person name="Ivanova N."/>
            <person name="Mavromatis K."/>
            <person name="Chen A."/>
            <person name="Palaniappan K."/>
            <person name="Land M."/>
            <person name="Hauser L."/>
            <person name="Chang Y.J."/>
            <person name="Jeffries C.D."/>
            <person name="Brettin T."/>
            <person name="Goker M."/>
            <person name="Bristow J."/>
            <person name="Eisen J.A."/>
            <person name="Markowitz V."/>
            <person name="Hugenholtz P."/>
            <person name="Kyrpides N.C."/>
            <person name="Klenk H.P."/>
            <person name="Detter J.C."/>
        </authorList>
    </citation>
    <scope>NUCLEOTIDE SEQUENCE [LARGE SCALE GENOMIC DNA]</scope>
    <source>
        <strain evidence="5">ATCC 43812 / DSM 4252 / R-10</strain>
    </source>
</reference>
<dbReference type="SUPFAM" id="SSF111369">
    <property type="entry name" value="HlyD-like secretion proteins"/>
    <property type="match status" value="1"/>
</dbReference>
<dbReference type="eggNOG" id="COG0845">
    <property type="taxonomic scope" value="Bacteria"/>
</dbReference>
<evidence type="ECO:0000313" key="4">
    <source>
        <dbReference type="EMBL" id="ACY47416.1"/>
    </source>
</evidence>
<dbReference type="GO" id="GO:0060003">
    <property type="term" value="P:copper ion export"/>
    <property type="evidence" value="ECO:0007669"/>
    <property type="project" value="TreeGrafter"/>
</dbReference>
<keyword evidence="5" id="KW-1185">Reference proteome</keyword>
<name>D0MEW6_RHOM4</name>
<dbReference type="AlphaFoldDB" id="D0MEW6"/>
<dbReference type="InterPro" id="IPR006143">
    <property type="entry name" value="RND_pump_MFP"/>
</dbReference>
<proteinExistence type="inferred from homology"/>
<evidence type="ECO:0000259" key="3">
    <source>
        <dbReference type="Pfam" id="PF25973"/>
    </source>
</evidence>
<dbReference type="NCBIfam" id="TIGR01730">
    <property type="entry name" value="RND_mfp"/>
    <property type="match status" value="1"/>
</dbReference>
<dbReference type="EMBL" id="CP001807">
    <property type="protein sequence ID" value="ACY47416.1"/>
    <property type="molecule type" value="Genomic_DNA"/>
</dbReference>
<dbReference type="GO" id="GO:0016020">
    <property type="term" value="C:membrane"/>
    <property type="evidence" value="ECO:0007669"/>
    <property type="project" value="InterPro"/>
</dbReference>
<dbReference type="GO" id="GO:0030313">
    <property type="term" value="C:cell envelope"/>
    <property type="evidence" value="ECO:0007669"/>
    <property type="project" value="TreeGrafter"/>
</dbReference>
<organism evidence="4 5">
    <name type="scientific">Rhodothermus marinus (strain ATCC 43812 / DSM 4252 / R-10)</name>
    <name type="common">Rhodothermus obamensis</name>
    <dbReference type="NCBI Taxonomy" id="518766"/>
    <lineage>
        <taxon>Bacteria</taxon>
        <taxon>Pseudomonadati</taxon>
        <taxon>Rhodothermota</taxon>
        <taxon>Rhodothermia</taxon>
        <taxon>Rhodothermales</taxon>
        <taxon>Rhodothermaceae</taxon>
        <taxon>Rhodothermus</taxon>
    </lineage>
</organism>
<keyword evidence="2" id="KW-0813">Transport</keyword>
<dbReference type="Gene3D" id="2.40.420.20">
    <property type="match status" value="1"/>
</dbReference>
<dbReference type="InterPro" id="IPR058647">
    <property type="entry name" value="BSH_CzcB-like"/>
</dbReference>
<dbReference type="HOGENOM" id="CLU_018816_13_3_10"/>
<dbReference type="Gene3D" id="2.40.50.100">
    <property type="match status" value="1"/>
</dbReference>
<evidence type="ECO:0000313" key="5">
    <source>
        <dbReference type="Proteomes" id="UP000002221"/>
    </source>
</evidence>
<dbReference type="PANTHER" id="PTHR30097:SF4">
    <property type="entry name" value="SLR6042 PROTEIN"/>
    <property type="match status" value="1"/>
</dbReference>
<accession>D0MEW6</accession>
<dbReference type="Pfam" id="PF25973">
    <property type="entry name" value="BSH_CzcB"/>
    <property type="match status" value="1"/>
</dbReference>
<dbReference type="Proteomes" id="UP000002221">
    <property type="component" value="Chromosome"/>
</dbReference>
<dbReference type="PANTHER" id="PTHR30097">
    <property type="entry name" value="CATION EFFLUX SYSTEM PROTEIN CUSB"/>
    <property type="match status" value="1"/>
</dbReference>
<dbReference type="KEGG" id="rmr:Rmar_0514"/>
<dbReference type="GO" id="GO:0022857">
    <property type="term" value="F:transmembrane transporter activity"/>
    <property type="evidence" value="ECO:0007669"/>
    <property type="project" value="InterPro"/>
</dbReference>
<dbReference type="RefSeq" id="WP_012843028.1">
    <property type="nucleotide sequence ID" value="NC_013501.1"/>
</dbReference>
<protein>
    <submittedName>
        <fullName evidence="4">Efflux transporter, RND family, MFP subunit</fullName>
    </submittedName>
</protein>
<dbReference type="PROSITE" id="PS51257">
    <property type="entry name" value="PROKAR_LIPOPROTEIN"/>
    <property type="match status" value="1"/>
</dbReference>
<gene>
    <name evidence="4" type="ordered locus">Rmar_0514</name>
</gene>
<evidence type="ECO:0000256" key="2">
    <source>
        <dbReference type="ARBA" id="ARBA00022448"/>
    </source>
</evidence>
<dbReference type="InterPro" id="IPR051909">
    <property type="entry name" value="MFP_Cation_Efflux"/>
</dbReference>
<dbReference type="GO" id="GO:0015679">
    <property type="term" value="P:plasma membrane copper ion transport"/>
    <property type="evidence" value="ECO:0007669"/>
    <property type="project" value="TreeGrafter"/>
</dbReference>
<sequence length="393" mass="43420">MRRITLTILVLMSLSACRRAPIEALLPEAIGVPPSLQADSASASYRVVRLDTAQQRRLQVQVAPVRYERATYTVSIPGEVYPAPGLMAQVSTPIDGRVARLYVPEGEAVQRGQVLLELESLAFAELVSAFLQAQAEEAYLARQVARLRQLVTEQLTPQSTLDQTEADYLRAQARRQAAEVRLRALGVTPEVAQALGQQERPLLPLRAPIDGYVDQHQVELGQAVSANQTLMTIVDPSRVHIRGFLAPDDALGLQPGDSVRLVLQVPDSLTLGARVHTINPALDPENRAVVVNILADTRQGWPRPGQNVRLWIRLRTPRPVYVVPLAALTYDGQQAIVFVQQAPDTYEVRPVTVWRTDAAQALLLEGVREGERVVVHPVFSLKALMRYSEFAEE</sequence>
<evidence type="ECO:0000256" key="1">
    <source>
        <dbReference type="ARBA" id="ARBA00009477"/>
    </source>
</evidence>
<dbReference type="Gene3D" id="2.40.30.170">
    <property type="match status" value="1"/>
</dbReference>
<feature type="domain" description="CzcB-like barrel-sandwich hybrid" evidence="3">
    <location>
        <begin position="87"/>
        <end position="235"/>
    </location>
</feature>
<dbReference type="STRING" id="518766.Rmar_0514"/>